<evidence type="ECO:0000256" key="1">
    <source>
        <dbReference type="SAM" id="MobiDB-lite"/>
    </source>
</evidence>
<dbReference type="Pfam" id="PF09954">
    <property type="entry name" value="DUF2188"/>
    <property type="match status" value="1"/>
</dbReference>
<feature type="region of interest" description="Disordered" evidence="1">
    <location>
        <begin position="39"/>
        <end position="79"/>
    </location>
</feature>
<sequence length="79" mass="8774">MAEGDVHTVYEDGLWKNRVEGGTRASNTSPRRVDAVVAGRQAAKKRRVGHVVHTPDGEIESEHDYRPRSRPARSAGRPE</sequence>
<evidence type="ECO:0000313" key="3">
    <source>
        <dbReference type="Proteomes" id="UP000027345"/>
    </source>
</evidence>
<protein>
    <recommendedName>
        <fullName evidence="4">DUF2188 domain-containing protein</fullName>
    </recommendedName>
</protein>
<gene>
    <name evidence="2" type="ORF">DV20_08740</name>
</gene>
<accession>A0A066UEN7</accession>
<organism evidence="2 3">
    <name type="scientific">Amycolatopsis rifamycinica</name>
    <dbReference type="NCBI Taxonomy" id="287986"/>
    <lineage>
        <taxon>Bacteria</taxon>
        <taxon>Bacillati</taxon>
        <taxon>Actinomycetota</taxon>
        <taxon>Actinomycetes</taxon>
        <taxon>Pseudonocardiales</taxon>
        <taxon>Pseudonocardiaceae</taxon>
        <taxon>Amycolatopsis</taxon>
    </lineage>
</organism>
<reference evidence="2 3" key="1">
    <citation type="submission" date="2014-05" db="EMBL/GenBank/DDBJ databases">
        <title>Draft genome sequence of Amycolatopsis rifamycinica DSM 46095.</title>
        <authorList>
            <person name="Lal R."/>
            <person name="Saxena A."/>
            <person name="Kumari R."/>
            <person name="Mukherjee U."/>
            <person name="Singh P."/>
            <person name="Sangwan N."/>
            <person name="Mahato N.K."/>
        </authorList>
    </citation>
    <scope>NUCLEOTIDE SEQUENCE [LARGE SCALE GENOMIC DNA]</scope>
    <source>
        <strain evidence="2 3">DSM 46095</strain>
    </source>
</reference>
<keyword evidence="3" id="KW-1185">Reference proteome</keyword>
<evidence type="ECO:0000313" key="2">
    <source>
        <dbReference type="EMBL" id="KDN22609.1"/>
    </source>
</evidence>
<dbReference type="RefSeq" id="WP_043778130.1">
    <property type="nucleotide sequence ID" value="NZ_JMQI01000016.1"/>
</dbReference>
<dbReference type="Proteomes" id="UP000027345">
    <property type="component" value="Unassembled WGS sequence"/>
</dbReference>
<dbReference type="OrthoDB" id="5194813at2"/>
<proteinExistence type="predicted"/>
<dbReference type="AlphaFoldDB" id="A0A066UEN7"/>
<dbReference type="InterPro" id="IPR018691">
    <property type="entry name" value="DUF2188"/>
</dbReference>
<comment type="caution">
    <text evidence="2">The sequence shown here is derived from an EMBL/GenBank/DDBJ whole genome shotgun (WGS) entry which is preliminary data.</text>
</comment>
<dbReference type="EMBL" id="JMQI01000016">
    <property type="protein sequence ID" value="KDN22609.1"/>
    <property type="molecule type" value="Genomic_DNA"/>
</dbReference>
<feature type="compositionally biased region" description="Basic and acidic residues" evidence="1">
    <location>
        <begin position="53"/>
        <end position="67"/>
    </location>
</feature>
<evidence type="ECO:0008006" key="4">
    <source>
        <dbReference type="Google" id="ProtNLM"/>
    </source>
</evidence>
<dbReference type="eggNOG" id="ENOG502ZXUJ">
    <property type="taxonomic scope" value="Bacteria"/>
</dbReference>
<name>A0A066UEN7_9PSEU</name>